<evidence type="ECO:0000256" key="4">
    <source>
        <dbReference type="ARBA" id="ARBA00022679"/>
    </source>
</evidence>
<dbReference type="SUPFAM" id="SSF52335">
    <property type="entry name" value="Methylglyoxal synthase-like"/>
    <property type="match status" value="1"/>
</dbReference>
<dbReference type="EC" id="3.5.4.10" evidence="10"/>
<comment type="similarity">
    <text evidence="3 10">Belongs to the PurH family.</text>
</comment>
<dbReference type="SMART" id="SM00798">
    <property type="entry name" value="AICARFT_IMPCHas"/>
    <property type="match status" value="1"/>
</dbReference>
<dbReference type="InterPro" id="IPR036914">
    <property type="entry name" value="MGS-like_dom_sf"/>
</dbReference>
<dbReference type="Pfam" id="PF02142">
    <property type="entry name" value="MGS"/>
    <property type="match status" value="1"/>
</dbReference>
<keyword evidence="6 10" id="KW-0378">Hydrolase</keyword>
<dbReference type="GO" id="GO:0004643">
    <property type="term" value="F:phosphoribosylaminoimidazolecarboxamide formyltransferase activity"/>
    <property type="evidence" value="ECO:0007669"/>
    <property type="project" value="UniProtKB-UniRule"/>
</dbReference>
<evidence type="ECO:0000256" key="3">
    <source>
        <dbReference type="ARBA" id="ARBA00007667"/>
    </source>
</evidence>
<dbReference type="NCBIfam" id="TIGR00355">
    <property type="entry name" value="purH"/>
    <property type="match status" value="1"/>
</dbReference>
<dbReference type="Proteomes" id="UP000033546">
    <property type="component" value="Unassembled WGS sequence"/>
</dbReference>
<protein>
    <recommendedName>
        <fullName evidence="10">Bifunctional purine biosynthesis protein PurH</fullName>
    </recommendedName>
    <domain>
        <recommendedName>
            <fullName evidence="10">Phosphoribosylaminoimidazolecarboxamide formyltransferase</fullName>
            <ecNumber evidence="10">2.1.2.3</ecNumber>
        </recommendedName>
        <alternativeName>
            <fullName evidence="10">AICAR transformylase</fullName>
        </alternativeName>
    </domain>
    <domain>
        <recommendedName>
            <fullName evidence="10">IMP cyclohydrolase</fullName>
            <ecNumber evidence="10">3.5.4.10</ecNumber>
        </recommendedName>
        <alternativeName>
            <fullName evidence="10">ATIC</fullName>
        </alternativeName>
        <alternativeName>
            <fullName evidence="10">IMP synthase</fullName>
        </alternativeName>
        <alternativeName>
            <fullName evidence="10">Inosinicase</fullName>
        </alternativeName>
    </domain>
</protein>
<dbReference type="CDD" id="cd01421">
    <property type="entry name" value="IMPCH"/>
    <property type="match status" value="1"/>
</dbReference>
<evidence type="ECO:0000313" key="13">
    <source>
        <dbReference type="Proteomes" id="UP000033546"/>
    </source>
</evidence>
<evidence type="ECO:0000256" key="9">
    <source>
        <dbReference type="ARBA" id="ARBA00050687"/>
    </source>
</evidence>
<evidence type="ECO:0000256" key="7">
    <source>
        <dbReference type="ARBA" id="ARBA00023268"/>
    </source>
</evidence>
<dbReference type="Gene3D" id="3.40.140.20">
    <property type="match status" value="2"/>
</dbReference>
<accession>A0A0F3N6W1</accession>
<comment type="pathway">
    <text evidence="1 10">Purine metabolism; IMP biosynthesis via de novo pathway; IMP from 5-formamido-1-(5-phospho-D-ribosyl)imidazole-4-carboxamide: step 1/1.</text>
</comment>
<dbReference type="SMART" id="SM00851">
    <property type="entry name" value="MGS"/>
    <property type="match status" value="1"/>
</dbReference>
<evidence type="ECO:0000256" key="6">
    <source>
        <dbReference type="ARBA" id="ARBA00022801"/>
    </source>
</evidence>
<comment type="catalytic activity">
    <reaction evidence="9 10">
        <text>IMP + H2O = 5-formamido-1-(5-phospho-D-ribosyl)imidazole-4-carboxamide</text>
        <dbReference type="Rhea" id="RHEA:18445"/>
        <dbReference type="ChEBI" id="CHEBI:15377"/>
        <dbReference type="ChEBI" id="CHEBI:58053"/>
        <dbReference type="ChEBI" id="CHEBI:58467"/>
        <dbReference type="EC" id="3.5.4.10"/>
    </reaction>
</comment>
<sequence>MKIKRAIISVYNKINIIELAKFLIEQKVEIIATTSTYKTLLDAGLQATEISDYTNFPEIMGGRVKTLHPKIHGGILSNRNTHAAEGLNLGIHDIDLVVVNLYPFSQVANIKTSTENEIIEQIDIGGVTLLRSGAKNFHNVTVISDINDYDTLKAEMINNQNSTTLTYRKYLATKAFAITSAYDSNIYNWISKDSNDILPETFIIHGTKVQTLRCGENPHQKGAFYSSSESKYPLKQLHGKELSYNNIVDIESAINIVAEFTQPAAVIIKHSNPCGTAIADDITTAYNKAFSCDPKSSFGGIVALNREINEDIAQELNKIFIEVVIGPSITDKAMKIIQKKKNVRVILSTEYNLPKYIIKNVSNGFLLQESNTNQLSKKDLIQVTNFPVSDETISNLLFAWKVCKHVKSNAIVIAKDHRTIGVGAGQMSRVDSLEIATKKAQDCTGAVLASDAFFPFTDSILLSASVNINAIIQPGGSLRDQEVIEEANNKKIAMFFTNIRNFYH</sequence>
<reference evidence="12 13" key="1">
    <citation type="submission" date="2015-02" db="EMBL/GenBank/DDBJ databases">
        <title>Genome Sequencing of Rickettsiales.</title>
        <authorList>
            <person name="Daugherty S.C."/>
            <person name="Su Q."/>
            <person name="Abolude K."/>
            <person name="Beier-Sexton M."/>
            <person name="Carlyon J.A."/>
            <person name="Carter R."/>
            <person name="Day N.P."/>
            <person name="Dumler S.J."/>
            <person name="Dyachenko V."/>
            <person name="Godinez A."/>
            <person name="Kurtti T.J."/>
            <person name="Lichay M."/>
            <person name="Mullins K.E."/>
            <person name="Ott S."/>
            <person name="Pappas-Brown V."/>
            <person name="Paris D.H."/>
            <person name="Patel P."/>
            <person name="Richards A.L."/>
            <person name="Sadzewicz L."/>
            <person name="Sears K."/>
            <person name="Seidman D."/>
            <person name="Sengamalay N."/>
            <person name="Stenos J."/>
            <person name="Tallon L.J."/>
            <person name="Vincent G."/>
            <person name="Fraser C.M."/>
            <person name="Munderloh U."/>
            <person name="Dunning-Hotopp J.C."/>
        </authorList>
    </citation>
    <scope>NUCLEOTIDE SEQUENCE [LARGE SCALE GENOMIC DNA]</scope>
    <source>
        <strain evidence="12 13">EmCRT</strain>
    </source>
</reference>
<dbReference type="PANTHER" id="PTHR11692">
    <property type="entry name" value="BIFUNCTIONAL PURINE BIOSYNTHESIS PROTEIN PURH"/>
    <property type="match status" value="1"/>
</dbReference>
<evidence type="ECO:0000313" key="12">
    <source>
        <dbReference type="EMBL" id="KJV63442.1"/>
    </source>
</evidence>
<dbReference type="Gene3D" id="3.40.50.1380">
    <property type="entry name" value="Methylglyoxal synthase-like domain"/>
    <property type="match status" value="1"/>
</dbReference>
<dbReference type="InterPro" id="IPR011607">
    <property type="entry name" value="MGS-like_dom"/>
</dbReference>
<gene>
    <name evidence="10 12" type="primary">purH</name>
    <name evidence="12" type="ORF">EMUCRT_0896</name>
</gene>
<name>A0A0F3N6W1_9RICK</name>
<dbReference type="FunFam" id="3.40.50.1380:FF:000001">
    <property type="entry name" value="Bifunctional purine biosynthesis protein PurH"/>
    <property type="match status" value="1"/>
</dbReference>
<dbReference type="SUPFAM" id="SSF53927">
    <property type="entry name" value="Cytidine deaminase-like"/>
    <property type="match status" value="1"/>
</dbReference>
<feature type="domain" description="MGS-like" evidence="11">
    <location>
        <begin position="1"/>
        <end position="144"/>
    </location>
</feature>
<keyword evidence="7 10" id="KW-0511">Multifunctional enzyme</keyword>
<comment type="caution">
    <text evidence="12">The sequence shown here is derived from an EMBL/GenBank/DDBJ whole genome shotgun (WGS) entry which is preliminary data.</text>
</comment>
<dbReference type="RefSeq" id="WP_045805174.1">
    <property type="nucleotide sequence ID" value="NZ_LANU01000003.1"/>
</dbReference>
<evidence type="ECO:0000256" key="5">
    <source>
        <dbReference type="ARBA" id="ARBA00022755"/>
    </source>
</evidence>
<dbReference type="NCBIfam" id="NF002049">
    <property type="entry name" value="PRK00881.1"/>
    <property type="match status" value="1"/>
</dbReference>
<dbReference type="GO" id="GO:0003937">
    <property type="term" value="F:IMP cyclohydrolase activity"/>
    <property type="evidence" value="ECO:0007669"/>
    <property type="project" value="UniProtKB-UniRule"/>
</dbReference>
<dbReference type="HAMAP" id="MF_00139">
    <property type="entry name" value="PurH"/>
    <property type="match status" value="1"/>
</dbReference>
<dbReference type="InterPro" id="IPR002695">
    <property type="entry name" value="PurH-like"/>
</dbReference>
<dbReference type="FunFam" id="3.40.140.20:FF:000001">
    <property type="entry name" value="Bifunctional purine biosynthesis protein PurH"/>
    <property type="match status" value="1"/>
</dbReference>
<keyword evidence="5 10" id="KW-0658">Purine biosynthesis</keyword>
<evidence type="ECO:0000256" key="8">
    <source>
        <dbReference type="ARBA" id="ARBA00050488"/>
    </source>
</evidence>
<evidence type="ECO:0000256" key="2">
    <source>
        <dbReference type="ARBA" id="ARBA00004954"/>
    </source>
</evidence>
<dbReference type="InterPro" id="IPR016193">
    <property type="entry name" value="Cytidine_deaminase-like"/>
</dbReference>
<dbReference type="PATRIC" id="fig|1359167.3.peg.862"/>
<dbReference type="UniPathway" id="UPA00074">
    <property type="reaction ID" value="UER00133"/>
</dbReference>
<comment type="catalytic activity">
    <reaction evidence="8 10">
        <text>(6R)-10-formyltetrahydrofolate + 5-amino-1-(5-phospho-beta-D-ribosyl)imidazole-4-carboxamide = 5-formamido-1-(5-phospho-D-ribosyl)imidazole-4-carboxamide + (6S)-5,6,7,8-tetrahydrofolate</text>
        <dbReference type="Rhea" id="RHEA:22192"/>
        <dbReference type="ChEBI" id="CHEBI:57453"/>
        <dbReference type="ChEBI" id="CHEBI:58467"/>
        <dbReference type="ChEBI" id="CHEBI:58475"/>
        <dbReference type="ChEBI" id="CHEBI:195366"/>
        <dbReference type="EC" id="2.1.2.3"/>
    </reaction>
</comment>
<dbReference type="PIRSF" id="PIRSF000414">
    <property type="entry name" value="AICARFT_IMPCHas"/>
    <property type="match status" value="1"/>
</dbReference>
<dbReference type="EMBL" id="LANU01000003">
    <property type="protein sequence ID" value="KJV63442.1"/>
    <property type="molecule type" value="Genomic_DNA"/>
</dbReference>
<keyword evidence="4 10" id="KW-0808">Transferase</keyword>
<comment type="domain">
    <text evidence="10">The IMP cyclohydrolase activity resides in the N-terminal region.</text>
</comment>
<comment type="pathway">
    <text evidence="2 10">Purine metabolism; IMP biosynthesis via de novo pathway; 5-formamido-1-(5-phospho-D-ribosyl)imidazole-4-carboxamide from 5-amino-1-(5-phospho-D-ribosyl)imidazole-4-carboxamide (10-formyl THF route): step 1/1.</text>
</comment>
<dbReference type="GO" id="GO:0005829">
    <property type="term" value="C:cytosol"/>
    <property type="evidence" value="ECO:0007669"/>
    <property type="project" value="TreeGrafter"/>
</dbReference>
<dbReference type="AlphaFoldDB" id="A0A0F3N6W1"/>
<evidence type="ECO:0000259" key="11">
    <source>
        <dbReference type="PROSITE" id="PS51855"/>
    </source>
</evidence>
<evidence type="ECO:0000256" key="1">
    <source>
        <dbReference type="ARBA" id="ARBA00004844"/>
    </source>
</evidence>
<dbReference type="InterPro" id="IPR024051">
    <property type="entry name" value="AICAR_Tfase_dup_dom_sf"/>
</dbReference>
<dbReference type="EC" id="2.1.2.3" evidence="10"/>
<evidence type="ECO:0000256" key="10">
    <source>
        <dbReference type="HAMAP-Rule" id="MF_00139"/>
    </source>
</evidence>
<proteinExistence type="inferred from homology"/>
<organism evidence="12 13">
    <name type="scientific">Ehrlichia cf. muris str. EmCRT</name>
    <dbReference type="NCBI Taxonomy" id="1359167"/>
    <lineage>
        <taxon>Bacteria</taxon>
        <taxon>Pseudomonadati</taxon>
        <taxon>Pseudomonadota</taxon>
        <taxon>Alphaproteobacteria</taxon>
        <taxon>Rickettsiales</taxon>
        <taxon>Anaplasmataceae</taxon>
        <taxon>Ehrlichia</taxon>
    </lineage>
</organism>
<dbReference type="Pfam" id="PF01808">
    <property type="entry name" value="AICARFT_IMPCHas"/>
    <property type="match status" value="1"/>
</dbReference>
<dbReference type="PROSITE" id="PS51855">
    <property type="entry name" value="MGS"/>
    <property type="match status" value="1"/>
</dbReference>
<dbReference type="GO" id="GO:0006189">
    <property type="term" value="P:'de novo' IMP biosynthetic process"/>
    <property type="evidence" value="ECO:0007669"/>
    <property type="project" value="UniProtKB-UniRule"/>
</dbReference>
<dbReference type="PANTHER" id="PTHR11692:SF0">
    <property type="entry name" value="BIFUNCTIONAL PURINE BIOSYNTHESIS PROTEIN ATIC"/>
    <property type="match status" value="1"/>
</dbReference>